<protein>
    <submittedName>
        <fullName evidence="1">Uncharacterized protein</fullName>
    </submittedName>
</protein>
<dbReference type="Proteomes" id="UP001141806">
    <property type="component" value="Unassembled WGS sequence"/>
</dbReference>
<evidence type="ECO:0000313" key="1">
    <source>
        <dbReference type="EMBL" id="KAJ4951621.1"/>
    </source>
</evidence>
<reference evidence="1" key="1">
    <citation type="journal article" date="2023" name="Plant J.">
        <title>The genome of the king protea, Protea cynaroides.</title>
        <authorList>
            <person name="Chang J."/>
            <person name="Duong T.A."/>
            <person name="Schoeman C."/>
            <person name="Ma X."/>
            <person name="Roodt D."/>
            <person name="Barker N."/>
            <person name="Li Z."/>
            <person name="Van de Peer Y."/>
            <person name="Mizrachi E."/>
        </authorList>
    </citation>
    <scope>NUCLEOTIDE SEQUENCE</scope>
    <source>
        <tissue evidence="1">Young leaves</tissue>
    </source>
</reference>
<keyword evidence="2" id="KW-1185">Reference proteome</keyword>
<accession>A0A9Q0GPE4</accession>
<evidence type="ECO:0000313" key="2">
    <source>
        <dbReference type="Proteomes" id="UP001141806"/>
    </source>
</evidence>
<sequence>MLDSIKYEKDATTTSCDAVEDDGCRDGNRGTQGMTTRRSKRKCNQWSYVEKGKAPATLGGENLSDRGTGLHADQGRVVDDGVALIMGNKSYASVMGRSIPDVAHLPKPVMVEGITKVTIPQHAYERQLKKFKYALIGRMVTKGLLLADIKKSMSEQWGKVRFDMGSLGGASCYSDFIMNEIRCLCGRVGLQGYRANRFGFKSGKLTLMLISLKSERTDNGFVYLISCLSTGMKK</sequence>
<proteinExistence type="predicted"/>
<organism evidence="1 2">
    <name type="scientific">Protea cynaroides</name>
    <dbReference type="NCBI Taxonomy" id="273540"/>
    <lineage>
        <taxon>Eukaryota</taxon>
        <taxon>Viridiplantae</taxon>
        <taxon>Streptophyta</taxon>
        <taxon>Embryophyta</taxon>
        <taxon>Tracheophyta</taxon>
        <taxon>Spermatophyta</taxon>
        <taxon>Magnoliopsida</taxon>
        <taxon>Proteales</taxon>
        <taxon>Proteaceae</taxon>
        <taxon>Protea</taxon>
    </lineage>
</organism>
<name>A0A9Q0GPE4_9MAGN</name>
<gene>
    <name evidence="1" type="ORF">NE237_028453</name>
</gene>
<dbReference type="EMBL" id="JAMYWD010000012">
    <property type="protein sequence ID" value="KAJ4951621.1"/>
    <property type="molecule type" value="Genomic_DNA"/>
</dbReference>
<dbReference type="AlphaFoldDB" id="A0A9Q0GPE4"/>
<comment type="caution">
    <text evidence="1">The sequence shown here is derived from an EMBL/GenBank/DDBJ whole genome shotgun (WGS) entry which is preliminary data.</text>
</comment>